<comment type="caution">
    <text evidence="1">The sequence shown here is derived from an EMBL/GenBank/DDBJ whole genome shotgun (WGS) entry which is preliminary data.</text>
</comment>
<sequence length="71" mass="7748">MLTDLRSHLRASLVTASKREKREGVMGDGFWPCSRGRANWDVGFGQLLKWSPTRVCTGPLKDTVEDGGVGG</sequence>
<name>A0A540LR72_MALBA</name>
<dbReference type="AlphaFoldDB" id="A0A540LR72"/>
<proteinExistence type="predicted"/>
<gene>
    <name evidence="1" type="ORF">C1H46_025384</name>
</gene>
<reference evidence="1 2" key="1">
    <citation type="journal article" date="2019" name="G3 (Bethesda)">
        <title>Sequencing of a Wild Apple (Malus baccata) Genome Unravels the Differences Between Cultivated and Wild Apple Species Regarding Disease Resistance and Cold Tolerance.</title>
        <authorList>
            <person name="Chen X."/>
        </authorList>
    </citation>
    <scope>NUCLEOTIDE SEQUENCE [LARGE SCALE GENOMIC DNA]</scope>
    <source>
        <strain evidence="2">cv. Shandingzi</strain>
        <tissue evidence="1">Leaves</tissue>
    </source>
</reference>
<organism evidence="1 2">
    <name type="scientific">Malus baccata</name>
    <name type="common">Siberian crab apple</name>
    <name type="synonym">Pyrus baccata</name>
    <dbReference type="NCBI Taxonomy" id="106549"/>
    <lineage>
        <taxon>Eukaryota</taxon>
        <taxon>Viridiplantae</taxon>
        <taxon>Streptophyta</taxon>
        <taxon>Embryophyta</taxon>
        <taxon>Tracheophyta</taxon>
        <taxon>Spermatophyta</taxon>
        <taxon>Magnoliopsida</taxon>
        <taxon>eudicotyledons</taxon>
        <taxon>Gunneridae</taxon>
        <taxon>Pentapetalae</taxon>
        <taxon>rosids</taxon>
        <taxon>fabids</taxon>
        <taxon>Rosales</taxon>
        <taxon>Rosaceae</taxon>
        <taxon>Amygdaloideae</taxon>
        <taxon>Maleae</taxon>
        <taxon>Malus</taxon>
    </lineage>
</organism>
<dbReference type="EMBL" id="VIEB01000493">
    <property type="protein sequence ID" value="TQD88993.1"/>
    <property type="molecule type" value="Genomic_DNA"/>
</dbReference>
<keyword evidence="2" id="KW-1185">Reference proteome</keyword>
<evidence type="ECO:0000313" key="2">
    <source>
        <dbReference type="Proteomes" id="UP000315295"/>
    </source>
</evidence>
<protein>
    <submittedName>
        <fullName evidence="1">Uncharacterized protein</fullName>
    </submittedName>
</protein>
<evidence type="ECO:0000313" key="1">
    <source>
        <dbReference type="EMBL" id="TQD88993.1"/>
    </source>
</evidence>
<accession>A0A540LR72</accession>
<dbReference type="Proteomes" id="UP000315295">
    <property type="component" value="Unassembled WGS sequence"/>
</dbReference>